<dbReference type="SMART" id="SM00849">
    <property type="entry name" value="Lactamase_B"/>
    <property type="match status" value="1"/>
</dbReference>
<evidence type="ECO:0000259" key="1">
    <source>
        <dbReference type="SMART" id="SM00849"/>
    </source>
</evidence>
<accession>A0A8J3M5I5</accession>
<dbReference type="PANTHER" id="PTHR42951">
    <property type="entry name" value="METALLO-BETA-LACTAMASE DOMAIN-CONTAINING"/>
    <property type="match status" value="1"/>
</dbReference>
<dbReference type="InterPro" id="IPR050855">
    <property type="entry name" value="NDM-1-like"/>
</dbReference>
<dbReference type="SUPFAM" id="SSF56281">
    <property type="entry name" value="Metallo-hydrolase/oxidoreductase"/>
    <property type="match status" value="1"/>
</dbReference>
<feature type="domain" description="Metallo-beta-lactamase" evidence="1">
    <location>
        <begin position="45"/>
        <end position="253"/>
    </location>
</feature>
<sequence length="334" mass="35490">MHEYVPTSVAQHGSALARTTPEIEQVRDGVWAIPLPLPHAGVVESTLCYTVADTEGGVHLVDPGWGTDDNLARLEAGLGLAGFDLADVRSITATHLHPDHLGLGTRLRTELGIPVGLHRAEHAALSRPMYPDPAATIAAWGVPSEQVADLAAVVTPRSEPSGITADIVLEDGDRLDIPGRDVRVVHTPGHTAGSLCLYDADDGLFFSGDHVLPIINPGLGLGGFTTDDDPIGAALESYARVEAFDDAEVCPGHGYRFRGLAVRARQIADRHRRRSAEIAGIAAADPDATVWTIASRVEWTDGWQNLAGFLRLSALAQTEMHLRHLARATGATAP</sequence>
<dbReference type="PANTHER" id="PTHR42951:SF4">
    <property type="entry name" value="ACYL-COENZYME A THIOESTERASE MBLAC2"/>
    <property type="match status" value="1"/>
</dbReference>
<reference evidence="2" key="1">
    <citation type="journal article" date="2014" name="Int. J. Syst. Evol. Microbiol.">
        <title>Complete genome sequence of Corynebacterium casei LMG S-19264T (=DSM 44701T), isolated from a smear-ripened cheese.</title>
        <authorList>
            <consortium name="US DOE Joint Genome Institute (JGI-PGF)"/>
            <person name="Walter F."/>
            <person name="Albersmeier A."/>
            <person name="Kalinowski J."/>
            <person name="Ruckert C."/>
        </authorList>
    </citation>
    <scope>NUCLEOTIDE SEQUENCE</scope>
    <source>
        <strain evidence="2">CGMCC 1.16548</strain>
    </source>
</reference>
<comment type="caution">
    <text evidence="2">The sequence shown here is derived from an EMBL/GenBank/DDBJ whole genome shotgun (WGS) entry which is preliminary data.</text>
</comment>
<dbReference type="EMBL" id="BNAI01000005">
    <property type="protein sequence ID" value="GHF21879.1"/>
    <property type="molecule type" value="Genomic_DNA"/>
</dbReference>
<reference evidence="2" key="2">
    <citation type="submission" date="2020-09" db="EMBL/GenBank/DDBJ databases">
        <authorList>
            <person name="Sun Q."/>
            <person name="Zhou Y."/>
        </authorList>
    </citation>
    <scope>NUCLEOTIDE SEQUENCE</scope>
    <source>
        <strain evidence="2">CGMCC 1.16548</strain>
    </source>
</reference>
<dbReference type="InterPro" id="IPR036866">
    <property type="entry name" value="RibonucZ/Hydroxyglut_hydro"/>
</dbReference>
<dbReference type="Proteomes" id="UP000617531">
    <property type="component" value="Unassembled WGS sequence"/>
</dbReference>
<gene>
    <name evidence="2" type="primary">ampC</name>
    <name evidence="2" type="ORF">GCM10011600_23640</name>
</gene>
<keyword evidence="3" id="KW-1185">Reference proteome</keyword>
<dbReference type="RefSeq" id="WP_191283719.1">
    <property type="nucleotide sequence ID" value="NZ_BNAI01000005.1"/>
</dbReference>
<dbReference type="InterPro" id="IPR001279">
    <property type="entry name" value="Metallo-B-lactamas"/>
</dbReference>
<evidence type="ECO:0000313" key="2">
    <source>
        <dbReference type="EMBL" id="GHF21879.1"/>
    </source>
</evidence>
<organism evidence="2 3">
    <name type="scientific">Pseudolysinimonas yzui</name>
    <dbReference type="NCBI Taxonomy" id="2708254"/>
    <lineage>
        <taxon>Bacteria</taxon>
        <taxon>Bacillati</taxon>
        <taxon>Actinomycetota</taxon>
        <taxon>Actinomycetes</taxon>
        <taxon>Micrococcales</taxon>
        <taxon>Microbacteriaceae</taxon>
        <taxon>Pseudolysinimonas</taxon>
    </lineage>
</organism>
<proteinExistence type="predicted"/>
<protein>
    <submittedName>
        <fullName evidence="2">MBL fold metallo-hydrolase</fullName>
    </submittedName>
</protein>
<name>A0A8J3M5I5_9MICO</name>
<evidence type="ECO:0000313" key="3">
    <source>
        <dbReference type="Proteomes" id="UP000617531"/>
    </source>
</evidence>
<dbReference type="AlphaFoldDB" id="A0A8J3M5I5"/>
<dbReference type="Gene3D" id="3.60.15.10">
    <property type="entry name" value="Ribonuclease Z/Hydroxyacylglutathione hydrolase-like"/>
    <property type="match status" value="1"/>
</dbReference>
<dbReference type="Pfam" id="PF00753">
    <property type="entry name" value="Lactamase_B"/>
    <property type="match status" value="1"/>
</dbReference>